<dbReference type="GO" id="GO:0004181">
    <property type="term" value="F:metallocarboxypeptidase activity"/>
    <property type="evidence" value="ECO:0007669"/>
    <property type="project" value="InterPro"/>
</dbReference>
<dbReference type="PANTHER" id="PTHR34217">
    <property type="entry name" value="METAL-DEPENDENT CARBOXYPEPTIDASE"/>
    <property type="match status" value="1"/>
</dbReference>
<keyword evidence="1 6" id="KW-0645">Protease</keyword>
<evidence type="ECO:0000256" key="6">
    <source>
        <dbReference type="RuleBase" id="RU003435"/>
    </source>
</evidence>
<evidence type="ECO:0000256" key="1">
    <source>
        <dbReference type="ARBA" id="ARBA00022670"/>
    </source>
</evidence>
<proteinExistence type="inferred from homology"/>
<evidence type="ECO:0000313" key="9">
    <source>
        <dbReference type="EMBL" id="PYE56406.1"/>
    </source>
</evidence>
<name>A0A318ST76_9DEIO</name>
<dbReference type="Pfam" id="PF01432">
    <property type="entry name" value="Peptidase_M3"/>
    <property type="match status" value="1"/>
</dbReference>
<evidence type="ECO:0000256" key="4">
    <source>
        <dbReference type="ARBA" id="ARBA00022833"/>
    </source>
</evidence>
<dbReference type="InterPro" id="IPR013647">
    <property type="entry name" value="OligopepF_N_dom"/>
</dbReference>
<keyword evidence="4 6" id="KW-0862">Zinc</keyword>
<evidence type="ECO:0000256" key="3">
    <source>
        <dbReference type="ARBA" id="ARBA00022801"/>
    </source>
</evidence>
<dbReference type="GO" id="GO:0046872">
    <property type="term" value="F:metal ion binding"/>
    <property type="evidence" value="ECO:0007669"/>
    <property type="project" value="UniProtKB-UniRule"/>
</dbReference>
<dbReference type="PANTHER" id="PTHR34217:SF1">
    <property type="entry name" value="CARBOXYPEPTIDASE 1"/>
    <property type="match status" value="1"/>
</dbReference>
<dbReference type="GO" id="GO:0006508">
    <property type="term" value="P:proteolysis"/>
    <property type="evidence" value="ECO:0007669"/>
    <property type="project" value="UniProtKB-KW"/>
</dbReference>
<dbReference type="InterPro" id="IPR001333">
    <property type="entry name" value="Peptidase_M32_Taq"/>
</dbReference>
<dbReference type="InterPro" id="IPR042088">
    <property type="entry name" value="OligoPept_F_C"/>
</dbReference>
<keyword evidence="10" id="KW-1185">Reference proteome</keyword>
<dbReference type="EMBL" id="QJSX01000001">
    <property type="protein sequence ID" value="PYE56406.1"/>
    <property type="molecule type" value="Genomic_DNA"/>
</dbReference>
<dbReference type="Pfam" id="PF08439">
    <property type="entry name" value="Peptidase_M3_N"/>
    <property type="match status" value="1"/>
</dbReference>
<accession>A0A318ST76</accession>
<dbReference type="CDD" id="cd09607">
    <property type="entry name" value="M3B_PepF"/>
    <property type="match status" value="1"/>
</dbReference>
<dbReference type="SUPFAM" id="SSF55486">
    <property type="entry name" value="Metalloproteases ('zincins'), catalytic domain"/>
    <property type="match status" value="1"/>
</dbReference>
<gene>
    <name evidence="9" type="ORF">DES52_101210</name>
</gene>
<dbReference type="RefSeq" id="WP_110884901.1">
    <property type="nucleotide sequence ID" value="NZ_QJSX01000001.1"/>
</dbReference>
<comment type="cofactor">
    <cofactor evidence="6">
        <name>Zn(2+)</name>
        <dbReference type="ChEBI" id="CHEBI:29105"/>
    </cofactor>
    <text evidence="6">Binds 1 zinc ion.</text>
</comment>
<evidence type="ECO:0000259" key="8">
    <source>
        <dbReference type="Pfam" id="PF08439"/>
    </source>
</evidence>
<feature type="domain" description="Peptidase M3A/M3B catalytic" evidence="7">
    <location>
        <begin position="197"/>
        <end position="569"/>
    </location>
</feature>
<dbReference type="Proteomes" id="UP000248326">
    <property type="component" value="Unassembled WGS sequence"/>
</dbReference>
<evidence type="ECO:0000313" key="10">
    <source>
        <dbReference type="Proteomes" id="UP000248326"/>
    </source>
</evidence>
<dbReference type="InterPro" id="IPR011977">
    <property type="entry name" value="Pept_M3B_clade3"/>
</dbReference>
<dbReference type="OrthoDB" id="9769691at2"/>
<protein>
    <submittedName>
        <fullName evidence="9">PepF/M3 family oligoendopeptidase</fullName>
    </submittedName>
</protein>
<dbReference type="InterPro" id="IPR034006">
    <property type="entry name" value="M3B_PepF_2"/>
</dbReference>
<dbReference type="GO" id="GO:0004222">
    <property type="term" value="F:metalloendopeptidase activity"/>
    <property type="evidence" value="ECO:0007669"/>
    <property type="project" value="InterPro"/>
</dbReference>
<evidence type="ECO:0000256" key="5">
    <source>
        <dbReference type="ARBA" id="ARBA00023049"/>
    </source>
</evidence>
<dbReference type="Gene3D" id="1.20.140.70">
    <property type="entry name" value="Oligopeptidase f, N-terminal domain"/>
    <property type="match status" value="1"/>
</dbReference>
<organism evidence="9 10">
    <name type="scientific">Deinococcus yavapaiensis KR-236</name>
    <dbReference type="NCBI Taxonomy" id="694435"/>
    <lineage>
        <taxon>Bacteria</taxon>
        <taxon>Thermotogati</taxon>
        <taxon>Deinococcota</taxon>
        <taxon>Deinococci</taxon>
        <taxon>Deinococcales</taxon>
        <taxon>Deinococcaceae</taxon>
        <taxon>Deinococcus</taxon>
    </lineage>
</organism>
<reference evidence="9 10" key="1">
    <citation type="submission" date="2018-06" db="EMBL/GenBank/DDBJ databases">
        <title>Genomic Encyclopedia of Type Strains, Phase IV (KMG-IV): sequencing the most valuable type-strain genomes for metagenomic binning, comparative biology and taxonomic classification.</title>
        <authorList>
            <person name="Goeker M."/>
        </authorList>
    </citation>
    <scope>NUCLEOTIDE SEQUENCE [LARGE SCALE GENOMIC DNA]</scope>
    <source>
        <strain evidence="9 10">DSM 18048</strain>
    </source>
</reference>
<keyword evidence="3 6" id="KW-0378">Hydrolase</keyword>
<comment type="similarity">
    <text evidence="6">Belongs to the peptidase M3 family.</text>
</comment>
<dbReference type="NCBIfam" id="TIGR02290">
    <property type="entry name" value="M3_fam_3"/>
    <property type="match status" value="1"/>
</dbReference>
<evidence type="ECO:0000256" key="2">
    <source>
        <dbReference type="ARBA" id="ARBA00022723"/>
    </source>
</evidence>
<keyword evidence="5 6" id="KW-0482">Metalloprotease</keyword>
<comment type="caution">
    <text evidence="9">The sequence shown here is derived from an EMBL/GenBank/DDBJ whole genome shotgun (WGS) entry which is preliminary data.</text>
</comment>
<dbReference type="AlphaFoldDB" id="A0A318ST76"/>
<sequence>MDNLPRWNTTSMYPSLQSPEFTAAFDELIGDVAELSRTFDELGIHANAKLDDETAALERALDGMNAVYEKLARIRSYLYAFVSTNSRDDVAQGKMSELGVKTVVLGQLSTRFEAWIGGLDLERVLAQSEAARDHAYMLRRAAVRAKHQMTPQEEELASLLNLSGGSAWAKLHSNVTSQLKVDVHGQALPMSAVRNLAADADAKTREDAYRAELGAWQTVEVTLAAAMNGIKGQANVLGQRRGYADPIEPTLTANSIDRETLEAMQAACVDAFPAFRRYFRAKAKLLGRDRLPWWDLFAPVGKTSKAWSYDEAKAFIVEQFGTYSDKLANFADRAFQEDWLDVAPREGKVGGAFCMGWQNGESRILLNYRPDLDSVSTLAHELGHGYHNLCLKDRRPLQKGTPMTLAETASIFCETIAVNAALSAASGDEKLYILETQLQGHAQVVVDIHSRFLFEKRVFEARKARDLSPAELCAFMVEAQEATYGDAISDPHPYMWAVKSHYYGSSFYNYPYTFGLLFGLGLYAVYQRDPEAFKAGYDDLLASTGLADAATLAGRFGIDTRSKAFWQGSLSVIEASIDEYEKMVHSVVTA</sequence>
<evidence type="ECO:0000259" key="7">
    <source>
        <dbReference type="Pfam" id="PF01432"/>
    </source>
</evidence>
<dbReference type="Gene3D" id="1.10.1370.20">
    <property type="entry name" value="Oligoendopeptidase f, C-terminal domain"/>
    <property type="match status" value="1"/>
</dbReference>
<feature type="domain" description="Oligopeptidase F N-terminal" evidence="8">
    <location>
        <begin position="121"/>
        <end position="180"/>
    </location>
</feature>
<keyword evidence="2 6" id="KW-0479">Metal-binding</keyword>
<dbReference type="InterPro" id="IPR001567">
    <property type="entry name" value="Pept_M3A_M3B_dom"/>
</dbReference>